<comment type="caution">
    <text evidence="1">The sequence shown here is derived from an EMBL/GenBank/DDBJ whole genome shotgun (WGS) entry which is preliminary data.</text>
</comment>
<dbReference type="EMBL" id="JAIVGD010000003">
    <property type="protein sequence ID" value="KAH0777737.1"/>
    <property type="molecule type" value="Genomic_DNA"/>
</dbReference>
<evidence type="ECO:0000313" key="2">
    <source>
        <dbReference type="Proteomes" id="UP000826656"/>
    </source>
</evidence>
<keyword evidence="2" id="KW-1185">Reference proteome</keyword>
<protein>
    <submittedName>
        <fullName evidence="1">Uncharacterized protein</fullName>
    </submittedName>
</protein>
<sequence length="110" mass="12334">MVFGPTLVLIIPRDTRHLPPATGVRFSLDNNNFKGNVNESVSKLQRLQGLELDGNKFSGKITVRIGRLEKLGDVYSYCIMLLEVLTDTRPIDVIFKDGLIIHNYSAMPFA</sequence>
<dbReference type="Gene3D" id="3.80.10.10">
    <property type="entry name" value="Ribonuclease Inhibitor"/>
    <property type="match status" value="1"/>
</dbReference>
<evidence type="ECO:0000313" key="1">
    <source>
        <dbReference type="EMBL" id="KAH0777737.1"/>
    </source>
</evidence>
<dbReference type="SUPFAM" id="SSF52058">
    <property type="entry name" value="L domain-like"/>
    <property type="match status" value="1"/>
</dbReference>
<proteinExistence type="predicted"/>
<name>A0ABQ7WD21_SOLTU</name>
<dbReference type="Proteomes" id="UP000826656">
    <property type="component" value="Unassembled WGS sequence"/>
</dbReference>
<accession>A0ABQ7WD21</accession>
<reference evidence="1 2" key="1">
    <citation type="journal article" date="2021" name="bioRxiv">
        <title>Chromosome-scale and haplotype-resolved genome assembly of a tetraploid potato cultivar.</title>
        <authorList>
            <person name="Sun H."/>
            <person name="Jiao W.-B."/>
            <person name="Krause K."/>
            <person name="Campoy J.A."/>
            <person name="Goel M."/>
            <person name="Folz-Donahue K."/>
            <person name="Kukat C."/>
            <person name="Huettel B."/>
            <person name="Schneeberger K."/>
        </authorList>
    </citation>
    <scope>NUCLEOTIDE SEQUENCE [LARGE SCALE GENOMIC DNA]</scope>
    <source>
        <strain evidence="1">SolTubOtavaFocal</strain>
        <tissue evidence="1">Leaves</tissue>
    </source>
</reference>
<dbReference type="InterPro" id="IPR032675">
    <property type="entry name" value="LRR_dom_sf"/>
</dbReference>
<organism evidence="1 2">
    <name type="scientific">Solanum tuberosum</name>
    <name type="common">Potato</name>
    <dbReference type="NCBI Taxonomy" id="4113"/>
    <lineage>
        <taxon>Eukaryota</taxon>
        <taxon>Viridiplantae</taxon>
        <taxon>Streptophyta</taxon>
        <taxon>Embryophyta</taxon>
        <taxon>Tracheophyta</taxon>
        <taxon>Spermatophyta</taxon>
        <taxon>Magnoliopsida</taxon>
        <taxon>eudicotyledons</taxon>
        <taxon>Gunneridae</taxon>
        <taxon>Pentapetalae</taxon>
        <taxon>asterids</taxon>
        <taxon>lamiids</taxon>
        <taxon>Solanales</taxon>
        <taxon>Solanaceae</taxon>
        <taxon>Solanoideae</taxon>
        <taxon>Solaneae</taxon>
        <taxon>Solanum</taxon>
    </lineage>
</organism>
<gene>
    <name evidence="1" type="ORF">KY290_009148</name>
</gene>